<dbReference type="InterPro" id="IPR035076">
    <property type="entry name" value="Toxin/TOLIP"/>
</dbReference>
<proteinExistence type="predicted"/>
<protein>
    <recommendedName>
        <fullName evidence="3">Snake toxin/toxin-like domain-containing protein</fullName>
    </recommendedName>
</protein>
<dbReference type="Proteomes" id="UP000472260">
    <property type="component" value="Unassembled WGS sequence"/>
</dbReference>
<dbReference type="PANTHER" id="PTHR20914">
    <property type="entry name" value="LY6/PLAUR DOMAIN-CONTAINING PROTEIN 8"/>
    <property type="match status" value="1"/>
</dbReference>
<dbReference type="PANTHER" id="PTHR20914:SF24">
    <property type="entry name" value="LYMPHOCYTE ANTIGEN 6 FAMILY MEMBER M2-RELATED"/>
    <property type="match status" value="1"/>
</dbReference>
<evidence type="ECO:0000256" key="1">
    <source>
        <dbReference type="ARBA" id="ARBA00004613"/>
    </source>
</evidence>
<comment type="subcellular location">
    <subcellularLocation>
        <location evidence="1">Secreted</location>
    </subcellularLocation>
</comment>
<dbReference type="SUPFAM" id="SSF57302">
    <property type="entry name" value="Snake toxin-like"/>
    <property type="match status" value="2"/>
</dbReference>
<keyword evidence="5" id="KW-1185">Reference proteome</keyword>
<organism evidence="4 5">
    <name type="scientific">Sinocyclocheilus anshuiensis</name>
    <dbReference type="NCBI Taxonomy" id="1608454"/>
    <lineage>
        <taxon>Eukaryota</taxon>
        <taxon>Metazoa</taxon>
        <taxon>Chordata</taxon>
        <taxon>Craniata</taxon>
        <taxon>Vertebrata</taxon>
        <taxon>Euteleostomi</taxon>
        <taxon>Actinopterygii</taxon>
        <taxon>Neopterygii</taxon>
        <taxon>Teleostei</taxon>
        <taxon>Ostariophysi</taxon>
        <taxon>Cypriniformes</taxon>
        <taxon>Cyprinidae</taxon>
        <taxon>Cyprininae</taxon>
        <taxon>Sinocyclocheilus</taxon>
    </lineage>
</organism>
<evidence type="ECO:0000259" key="3">
    <source>
        <dbReference type="Pfam" id="PF00087"/>
    </source>
</evidence>
<dbReference type="AlphaFoldDB" id="A0A671QGB3"/>
<evidence type="ECO:0000313" key="5">
    <source>
        <dbReference type="Proteomes" id="UP000472260"/>
    </source>
</evidence>
<dbReference type="Pfam" id="PF00087">
    <property type="entry name" value="Toxin_TOLIP"/>
    <property type="match status" value="2"/>
</dbReference>
<name>A0A671QGB3_9TELE</name>
<accession>A0A671QGB3</accession>
<feature type="domain" description="Snake toxin/toxin-like" evidence="3">
    <location>
        <begin position="58"/>
        <end position="121"/>
    </location>
</feature>
<dbReference type="InterPro" id="IPR050918">
    <property type="entry name" value="CNF-like_PLA2_Inhibitor"/>
</dbReference>
<reference evidence="4" key="2">
    <citation type="submission" date="2025-09" db="UniProtKB">
        <authorList>
            <consortium name="Ensembl"/>
        </authorList>
    </citation>
    <scope>IDENTIFICATION</scope>
</reference>
<dbReference type="GO" id="GO:0005576">
    <property type="term" value="C:extracellular region"/>
    <property type="evidence" value="ECO:0007669"/>
    <property type="project" value="UniProtKB-SubCell"/>
</dbReference>
<reference evidence="4" key="1">
    <citation type="submission" date="2025-08" db="UniProtKB">
        <authorList>
            <consortium name="Ensembl"/>
        </authorList>
    </citation>
    <scope>IDENTIFICATION</scope>
</reference>
<dbReference type="Gene3D" id="2.10.60.10">
    <property type="entry name" value="CD59"/>
    <property type="match status" value="1"/>
</dbReference>
<sequence>MFLGGISANVKLKHCVSDCVNGSMNVSIVRTSSVCCDTDLCNVHDAPDPNSLAPNGKKCYSCDGQSCSNILRCTGSEDHCITKIKVVLMVLKGCVSKSLCNTKTLVRDVQSASCCEGNLCNSAESITQSFLFLCGSLLSFILLH</sequence>
<feature type="domain" description="Snake toxin/toxin-like" evidence="3">
    <location>
        <begin position="12"/>
        <end position="42"/>
    </location>
</feature>
<dbReference type="Ensembl" id="ENSSANT00000075274.1">
    <property type="protein sequence ID" value="ENSSANP00000070809.1"/>
    <property type="gene ID" value="ENSSANG00000035356.1"/>
</dbReference>
<evidence type="ECO:0000313" key="4">
    <source>
        <dbReference type="Ensembl" id="ENSSANP00000070809.1"/>
    </source>
</evidence>
<evidence type="ECO:0000256" key="2">
    <source>
        <dbReference type="ARBA" id="ARBA00022525"/>
    </source>
</evidence>
<dbReference type="InterPro" id="IPR045860">
    <property type="entry name" value="Snake_toxin-like_sf"/>
</dbReference>
<keyword evidence="2" id="KW-0964">Secreted</keyword>